<gene>
    <name evidence="11" type="ORF">CRENPOLYSF2_300010</name>
</gene>
<dbReference type="InterPro" id="IPR036188">
    <property type="entry name" value="FAD/NAD-bd_sf"/>
</dbReference>
<sequence length="352" mass="40080">MTIDFLIIGQGLAGSLLAWELIQRGCTVVIVDNGKESASQVAAGLINPITGMRLVKSNDIDTLLPVAKQLYAQLAIFFQQPFYIEKPMLRIFRNVDECRYGLKRSTTPQYQPYLSNNIVSAFTIDHLKTPFGYLEQKQTGYLLTRPLLKCLKNFFIASNRYQCTDFNYQDVQFSPSLYWQNINPKTIVFCEGHQAMQNPWFSWLPFQPVKGEILTLHHQTHLPNKILNYGHWLIPLNDQQIRVGATFDRDNINLQTTVTGKNSLLDALNVISDNLSTATLIKHQAHIRPCTLDKQPFIGHHPHHKQLAIFNGFGAKGSLYIPWYSQLFAGSLLNNTPLPCPIARHYETHFPG</sequence>
<evidence type="ECO:0000259" key="10">
    <source>
        <dbReference type="Pfam" id="PF01266"/>
    </source>
</evidence>
<keyword evidence="6" id="KW-0819">tRNA processing</keyword>
<keyword evidence="8" id="KW-0560">Oxidoreductase</keyword>
<evidence type="ECO:0000256" key="1">
    <source>
        <dbReference type="ARBA" id="ARBA00022490"/>
    </source>
</evidence>
<keyword evidence="7" id="KW-0274">FAD</keyword>
<feature type="domain" description="FAD dependent oxidoreductase" evidence="10">
    <location>
        <begin position="185"/>
        <end position="329"/>
    </location>
</feature>
<dbReference type="OrthoDB" id="214253at2"/>
<name>A0A1R4H9L2_9GAMM</name>
<evidence type="ECO:0000313" key="11">
    <source>
        <dbReference type="EMBL" id="SJM92948.1"/>
    </source>
</evidence>
<evidence type="ECO:0000313" key="12">
    <source>
        <dbReference type="Proteomes" id="UP000195442"/>
    </source>
</evidence>
<keyword evidence="3" id="KW-0285">Flavoprotein</keyword>
<evidence type="ECO:0000256" key="8">
    <source>
        <dbReference type="ARBA" id="ARBA00023002"/>
    </source>
</evidence>
<evidence type="ECO:0000256" key="7">
    <source>
        <dbReference type="ARBA" id="ARBA00022827"/>
    </source>
</evidence>
<evidence type="ECO:0000256" key="9">
    <source>
        <dbReference type="ARBA" id="ARBA00023268"/>
    </source>
</evidence>
<accession>A0A1R4H9L2</accession>
<keyword evidence="2" id="KW-0489">Methyltransferase</keyword>
<dbReference type="GO" id="GO:0005737">
    <property type="term" value="C:cytoplasm"/>
    <property type="evidence" value="ECO:0007669"/>
    <property type="project" value="TreeGrafter"/>
</dbReference>
<dbReference type="Gene3D" id="3.50.50.60">
    <property type="entry name" value="FAD/NAD(P)-binding domain"/>
    <property type="match status" value="2"/>
</dbReference>
<evidence type="ECO:0000256" key="2">
    <source>
        <dbReference type="ARBA" id="ARBA00022603"/>
    </source>
</evidence>
<protein>
    <submittedName>
        <fullName evidence="11">FAD dependent oxidoreductase</fullName>
    </submittedName>
</protein>
<keyword evidence="12" id="KW-1185">Reference proteome</keyword>
<evidence type="ECO:0000256" key="3">
    <source>
        <dbReference type="ARBA" id="ARBA00022630"/>
    </source>
</evidence>
<dbReference type="SUPFAM" id="SSF51905">
    <property type="entry name" value="FAD/NAD(P)-binding domain"/>
    <property type="match status" value="1"/>
</dbReference>
<dbReference type="AlphaFoldDB" id="A0A1R4H9L2"/>
<dbReference type="GO" id="GO:0032259">
    <property type="term" value="P:methylation"/>
    <property type="evidence" value="ECO:0007669"/>
    <property type="project" value="UniProtKB-KW"/>
</dbReference>
<reference evidence="12" key="1">
    <citation type="submission" date="2017-02" db="EMBL/GenBank/DDBJ databases">
        <authorList>
            <person name="Daims H."/>
        </authorList>
    </citation>
    <scope>NUCLEOTIDE SEQUENCE [LARGE SCALE GENOMIC DNA]</scope>
</reference>
<dbReference type="GO" id="GO:0008033">
    <property type="term" value="P:tRNA processing"/>
    <property type="evidence" value="ECO:0007669"/>
    <property type="project" value="UniProtKB-KW"/>
</dbReference>
<dbReference type="GO" id="GO:0016491">
    <property type="term" value="F:oxidoreductase activity"/>
    <property type="evidence" value="ECO:0007669"/>
    <property type="project" value="UniProtKB-KW"/>
</dbReference>
<proteinExistence type="predicted"/>
<dbReference type="Proteomes" id="UP000195442">
    <property type="component" value="Unassembled WGS sequence"/>
</dbReference>
<dbReference type="RefSeq" id="WP_087147181.1">
    <property type="nucleotide sequence ID" value="NZ_FUKJ01000224.1"/>
</dbReference>
<dbReference type="EMBL" id="FUKJ01000224">
    <property type="protein sequence ID" value="SJM92948.1"/>
    <property type="molecule type" value="Genomic_DNA"/>
</dbReference>
<organism evidence="11 12">
    <name type="scientific">Crenothrix polyspora</name>
    <dbReference type="NCBI Taxonomy" id="360316"/>
    <lineage>
        <taxon>Bacteria</taxon>
        <taxon>Pseudomonadati</taxon>
        <taxon>Pseudomonadota</taxon>
        <taxon>Gammaproteobacteria</taxon>
        <taxon>Methylococcales</taxon>
        <taxon>Crenotrichaceae</taxon>
        <taxon>Crenothrix</taxon>
    </lineage>
</organism>
<dbReference type="Gene3D" id="3.30.9.10">
    <property type="entry name" value="D-Amino Acid Oxidase, subunit A, domain 2"/>
    <property type="match status" value="1"/>
</dbReference>
<feature type="domain" description="FAD dependent oxidoreductase" evidence="10">
    <location>
        <begin position="4"/>
        <end position="50"/>
    </location>
</feature>
<keyword evidence="5" id="KW-0949">S-adenosyl-L-methionine</keyword>
<dbReference type="GO" id="GO:0008168">
    <property type="term" value="F:methyltransferase activity"/>
    <property type="evidence" value="ECO:0007669"/>
    <property type="project" value="UniProtKB-KW"/>
</dbReference>
<evidence type="ECO:0000256" key="4">
    <source>
        <dbReference type="ARBA" id="ARBA00022679"/>
    </source>
</evidence>
<dbReference type="PANTHER" id="PTHR13847:SF283">
    <property type="entry name" value="TRNA 5-METHYLAMINOMETHYL-2-THIOURIDINE BIOSYNTHESIS BIFUNCTIONAL PROTEIN MNMC"/>
    <property type="match status" value="1"/>
</dbReference>
<evidence type="ECO:0000256" key="5">
    <source>
        <dbReference type="ARBA" id="ARBA00022691"/>
    </source>
</evidence>
<keyword evidence="1" id="KW-0963">Cytoplasm</keyword>
<dbReference type="Pfam" id="PF01266">
    <property type="entry name" value="DAO"/>
    <property type="match status" value="2"/>
</dbReference>
<evidence type="ECO:0000256" key="6">
    <source>
        <dbReference type="ARBA" id="ARBA00022694"/>
    </source>
</evidence>
<keyword evidence="4" id="KW-0808">Transferase</keyword>
<keyword evidence="9" id="KW-0511">Multifunctional enzyme</keyword>
<dbReference type="PANTHER" id="PTHR13847">
    <property type="entry name" value="SARCOSINE DEHYDROGENASE-RELATED"/>
    <property type="match status" value="1"/>
</dbReference>
<dbReference type="InterPro" id="IPR006076">
    <property type="entry name" value="FAD-dep_OxRdtase"/>
</dbReference>